<accession>A0AAV6X1F1</accession>
<name>A0AAV6X1F1_9LAMI</name>
<dbReference type="PANTHER" id="PTHR33155:SF4">
    <property type="entry name" value="PROTEIN FANTASTIC FOUR 3"/>
    <property type="match status" value="1"/>
</dbReference>
<organism evidence="5 6">
    <name type="scientific">Buddleja alternifolia</name>
    <dbReference type="NCBI Taxonomy" id="168488"/>
    <lineage>
        <taxon>Eukaryota</taxon>
        <taxon>Viridiplantae</taxon>
        <taxon>Streptophyta</taxon>
        <taxon>Embryophyta</taxon>
        <taxon>Tracheophyta</taxon>
        <taxon>Spermatophyta</taxon>
        <taxon>Magnoliopsida</taxon>
        <taxon>eudicotyledons</taxon>
        <taxon>Gunneridae</taxon>
        <taxon>Pentapetalae</taxon>
        <taxon>asterids</taxon>
        <taxon>lamiids</taxon>
        <taxon>Lamiales</taxon>
        <taxon>Scrophulariaceae</taxon>
        <taxon>Buddlejeae</taxon>
        <taxon>Buddleja</taxon>
    </lineage>
</organism>
<dbReference type="PANTHER" id="PTHR33155">
    <property type="entry name" value="FANTASTIC FOUR-LIKE PROTEIN (DUF3049)"/>
    <property type="match status" value="1"/>
</dbReference>
<feature type="compositionally biased region" description="Polar residues" evidence="3">
    <location>
        <begin position="157"/>
        <end position="166"/>
    </location>
</feature>
<evidence type="ECO:0000256" key="3">
    <source>
        <dbReference type="SAM" id="MobiDB-lite"/>
    </source>
</evidence>
<evidence type="ECO:0000256" key="2">
    <source>
        <dbReference type="SAM" id="Coils"/>
    </source>
</evidence>
<proteinExistence type="inferred from homology"/>
<dbReference type="Pfam" id="PF11250">
    <property type="entry name" value="FAF"/>
    <property type="match status" value="1"/>
</dbReference>
<evidence type="ECO:0000259" key="4">
    <source>
        <dbReference type="Pfam" id="PF11250"/>
    </source>
</evidence>
<keyword evidence="2" id="KW-0175">Coiled coil</keyword>
<protein>
    <recommendedName>
        <fullName evidence="4">FAF domain-containing protein</fullName>
    </recommendedName>
</protein>
<dbReference type="InterPro" id="IPR046431">
    <property type="entry name" value="FAF_dom"/>
</dbReference>
<dbReference type="EMBL" id="WHWC01000012">
    <property type="protein sequence ID" value="KAG8373045.1"/>
    <property type="molecule type" value="Genomic_DNA"/>
</dbReference>
<feature type="region of interest" description="Disordered" evidence="3">
    <location>
        <begin position="100"/>
        <end position="169"/>
    </location>
</feature>
<dbReference type="Proteomes" id="UP000826271">
    <property type="component" value="Unassembled WGS sequence"/>
</dbReference>
<feature type="domain" description="FAF" evidence="4">
    <location>
        <begin position="151"/>
        <end position="203"/>
    </location>
</feature>
<feature type="compositionally biased region" description="Low complexity" evidence="3">
    <location>
        <begin position="114"/>
        <end position="124"/>
    </location>
</feature>
<evidence type="ECO:0000313" key="6">
    <source>
        <dbReference type="Proteomes" id="UP000826271"/>
    </source>
</evidence>
<comment type="caution">
    <text evidence="5">The sequence shown here is derived from an EMBL/GenBank/DDBJ whole genome shotgun (WGS) entry which is preliminary data.</text>
</comment>
<reference evidence="5" key="1">
    <citation type="submission" date="2019-10" db="EMBL/GenBank/DDBJ databases">
        <authorList>
            <person name="Zhang R."/>
            <person name="Pan Y."/>
            <person name="Wang J."/>
            <person name="Ma R."/>
            <person name="Yu S."/>
        </authorList>
    </citation>
    <scope>NUCLEOTIDE SEQUENCE</scope>
    <source>
        <strain evidence="5">LA-IB0</strain>
        <tissue evidence="5">Leaf</tissue>
    </source>
</reference>
<sequence length="277" mass="30501">MSAIVCHNIISSFDSLITLTTTTTLRLKLPPPPPTPETSDNHLQAAEVKSNLEFDFPQTIPNKETPEKQSIYTYRSDTKSPPSRLSAQSLEICTENLGSESGSDIAAGSITGGDFSSSPSFDSSNPIEKSKDETKSSRNPNSTSSRRRFDNFPPPLTTMSGSSSLQVRRRRDGGRLIIDTVEAPQPRDSCFQAERSDGRLRLCYLTSSDTEADECGGEVAAAEEIDECESEIESENEEFDGEMNLEMGNENFEWISRCKIHVSPFGRSKLVKDTQPS</sequence>
<evidence type="ECO:0000313" key="5">
    <source>
        <dbReference type="EMBL" id="KAG8373045.1"/>
    </source>
</evidence>
<feature type="compositionally biased region" description="Polar residues" evidence="3">
    <location>
        <begin position="68"/>
        <end position="86"/>
    </location>
</feature>
<comment type="similarity">
    <text evidence="1">Belongs to the fantastic four family.</text>
</comment>
<keyword evidence="6" id="KW-1185">Reference proteome</keyword>
<feature type="region of interest" description="Disordered" evidence="3">
    <location>
        <begin position="52"/>
        <end position="86"/>
    </location>
</feature>
<evidence type="ECO:0000256" key="1">
    <source>
        <dbReference type="ARBA" id="ARBA00008690"/>
    </source>
</evidence>
<gene>
    <name evidence="5" type="ORF">BUALT_Bualt12G0130000</name>
</gene>
<dbReference type="InterPro" id="IPR021410">
    <property type="entry name" value="FAF"/>
</dbReference>
<dbReference type="AlphaFoldDB" id="A0AAV6X1F1"/>
<feature type="coiled-coil region" evidence="2">
    <location>
        <begin position="218"/>
        <end position="245"/>
    </location>
</feature>